<dbReference type="Proteomes" id="UP000722336">
    <property type="component" value="Unassembled WGS sequence"/>
</dbReference>
<evidence type="ECO:0000259" key="3">
    <source>
        <dbReference type="Pfam" id="PF07589"/>
    </source>
</evidence>
<keyword evidence="2" id="KW-0732">Signal</keyword>
<keyword evidence="5" id="KW-1185">Reference proteome</keyword>
<evidence type="ECO:0000256" key="2">
    <source>
        <dbReference type="SAM" id="SignalP"/>
    </source>
</evidence>
<evidence type="ECO:0000313" key="4">
    <source>
        <dbReference type="EMBL" id="MBV7256466.1"/>
    </source>
</evidence>
<gene>
    <name evidence="4" type="ORF">KCG44_06660</name>
</gene>
<dbReference type="InterPro" id="IPR013424">
    <property type="entry name" value="Ice-binding_C"/>
</dbReference>
<comment type="caution">
    <text evidence="4">The sequence shown here is derived from an EMBL/GenBank/DDBJ whole genome shotgun (WGS) entry which is preliminary data.</text>
</comment>
<keyword evidence="1" id="KW-0378">Hydrolase</keyword>
<dbReference type="PANTHER" id="PTHR45648:SF166">
    <property type="entry name" value="OS02G0617400 PROTEIN"/>
    <property type="match status" value="1"/>
</dbReference>
<evidence type="ECO:0000313" key="5">
    <source>
        <dbReference type="Proteomes" id="UP000722336"/>
    </source>
</evidence>
<dbReference type="EMBL" id="JAGSPA010000002">
    <property type="protein sequence ID" value="MBV7256466.1"/>
    <property type="molecule type" value="Genomic_DNA"/>
</dbReference>
<dbReference type="Pfam" id="PF07589">
    <property type="entry name" value="PEP-CTERM"/>
    <property type="match status" value="1"/>
</dbReference>
<dbReference type="NCBIfam" id="TIGR02595">
    <property type="entry name" value="PEP_CTERM"/>
    <property type="match status" value="1"/>
</dbReference>
<dbReference type="InterPro" id="IPR001087">
    <property type="entry name" value="GDSL"/>
</dbReference>
<dbReference type="RefSeq" id="WP_218445109.1">
    <property type="nucleotide sequence ID" value="NZ_JAGSPA010000002.1"/>
</dbReference>
<evidence type="ECO:0000256" key="1">
    <source>
        <dbReference type="ARBA" id="ARBA00022801"/>
    </source>
</evidence>
<dbReference type="Pfam" id="PF00657">
    <property type="entry name" value="Lipase_GDSL"/>
    <property type="match status" value="1"/>
</dbReference>
<protein>
    <submittedName>
        <fullName evidence="4">PEP-CTERM sorting domain-containing protein</fullName>
    </submittedName>
</protein>
<feature type="chain" id="PRO_5045914539" evidence="2">
    <location>
        <begin position="22"/>
        <end position="316"/>
    </location>
</feature>
<reference evidence="4 5" key="1">
    <citation type="submission" date="2021-04" db="EMBL/GenBank/DDBJ databases">
        <authorList>
            <person name="Pira H."/>
            <person name="Risdian C."/>
            <person name="Wink J."/>
        </authorList>
    </citation>
    <scope>NUCLEOTIDE SEQUENCE [LARGE SCALE GENOMIC DNA]</scope>
    <source>
        <strain evidence="4 5">WHA3</strain>
    </source>
</reference>
<organism evidence="4 5">
    <name type="scientific">Pacificimonas pallii</name>
    <dbReference type="NCBI Taxonomy" id="2827236"/>
    <lineage>
        <taxon>Bacteria</taxon>
        <taxon>Pseudomonadati</taxon>
        <taxon>Pseudomonadota</taxon>
        <taxon>Alphaproteobacteria</taxon>
        <taxon>Sphingomonadales</taxon>
        <taxon>Sphingosinicellaceae</taxon>
        <taxon>Pacificimonas</taxon>
    </lineage>
</organism>
<name>A0ABS6SEU9_9SPHN</name>
<accession>A0ABS6SEU9</accession>
<dbReference type="InterPro" id="IPR051058">
    <property type="entry name" value="GDSL_Est/Lipase"/>
</dbReference>
<proteinExistence type="predicted"/>
<dbReference type="PANTHER" id="PTHR45648">
    <property type="entry name" value="GDSL LIPASE/ACYLHYDROLASE FAMILY PROTEIN (AFU_ORTHOLOGUE AFUA_4G14700)"/>
    <property type="match status" value="1"/>
</dbReference>
<feature type="signal peptide" evidence="2">
    <location>
        <begin position="1"/>
        <end position="21"/>
    </location>
</feature>
<feature type="domain" description="Ice-binding protein C-terminal" evidence="3">
    <location>
        <begin position="291"/>
        <end position="313"/>
    </location>
</feature>
<sequence>MSIAKLTIAMALAATAIPVSAAVTSYTGQYVFGDSLVDAGNISVVTGGAVPDPARGYFQGRFTNGPDFTDLLNQKVSGSLTTASLLGGDNYAFGGARIVDNSGFAVNSDMIPDLDAQVGTYLAASGGVADGDALYTINMSGNDIFAISRGQTGPFTEDEYIALAAQRVIANIVALDGAGARSILLMGVAGAAIPQAFALEQQILTGLAMQSLEAEIFNFSYFEFFNTLQTDPGQFGLPEQRLDVNCFDVRPVVNGEVDCTGIFSVDGTHFSAPIHRALFDETSILVGLAEQVPAPAALGLLGLGVLAVGMRRRRAA</sequence>